<comment type="subunit">
    <text evidence="3">Component of the SCF (SKP1-CUL1-F-box protein) E3 ubiquitin ligase complexes.</text>
</comment>
<evidence type="ECO:0000256" key="1">
    <source>
        <dbReference type="ARBA" id="ARBA00009993"/>
    </source>
</evidence>
<dbReference type="STRING" id="1314781.A0A165DCT5"/>
<protein>
    <recommendedName>
        <fullName evidence="3">E3 ubiquitin ligase complex SCF subunit</fullName>
    </recommendedName>
</protein>
<evidence type="ECO:0000259" key="5">
    <source>
        <dbReference type="Pfam" id="PF01466"/>
    </source>
</evidence>
<comment type="function">
    <text evidence="3">Essential component of the SCF (SKP1-CUL1-F-box protein) E3 ubiquitin ligase complexes, which mediate the ubiquitination and subsequent proteasomal degradation of target proteins.</text>
</comment>
<dbReference type="OrthoDB" id="2342932at2759"/>
<sequence length="161" mass="18376">MVNLVTSDNETFTVDKDVAERSVLIKNMLEDVGESDQPIPLPNVSSPVLKKVLEYCEHHRGEPLPAADADSNQDETRKRSTDISEWDQKFITVDQEMLFEIILAANYLDIKPLLDVGCKTVANMIKGKTPEEIRKLFNIVNDFTPEEEAQIKKENEWAEDR</sequence>
<dbReference type="Pfam" id="PF01466">
    <property type="entry name" value="Skp1"/>
    <property type="match status" value="1"/>
</dbReference>
<evidence type="ECO:0000256" key="4">
    <source>
        <dbReference type="SAM" id="MobiDB-lite"/>
    </source>
</evidence>
<reference evidence="7 8" key="1">
    <citation type="journal article" date="2016" name="Mol. Biol. Evol.">
        <title>Comparative Genomics of Early-Diverging Mushroom-Forming Fungi Provides Insights into the Origins of Lignocellulose Decay Capabilities.</title>
        <authorList>
            <person name="Nagy L.G."/>
            <person name="Riley R."/>
            <person name="Tritt A."/>
            <person name="Adam C."/>
            <person name="Daum C."/>
            <person name="Floudas D."/>
            <person name="Sun H."/>
            <person name="Yadav J.S."/>
            <person name="Pangilinan J."/>
            <person name="Larsson K.H."/>
            <person name="Matsuura K."/>
            <person name="Barry K."/>
            <person name="Labutti K."/>
            <person name="Kuo R."/>
            <person name="Ohm R.A."/>
            <person name="Bhattacharya S.S."/>
            <person name="Shirouzu T."/>
            <person name="Yoshinaga Y."/>
            <person name="Martin F.M."/>
            <person name="Grigoriev I.V."/>
            <person name="Hibbett D.S."/>
        </authorList>
    </citation>
    <scope>NUCLEOTIDE SEQUENCE [LARGE SCALE GENOMIC DNA]</scope>
    <source>
        <strain evidence="7 8">HHB12029</strain>
    </source>
</reference>
<dbReference type="SMART" id="SM00512">
    <property type="entry name" value="Skp1"/>
    <property type="match status" value="1"/>
</dbReference>
<dbReference type="Gene3D" id="3.30.710.10">
    <property type="entry name" value="Potassium Channel Kv1.1, Chain A"/>
    <property type="match status" value="1"/>
</dbReference>
<dbReference type="GO" id="GO:0006511">
    <property type="term" value="P:ubiquitin-dependent protein catabolic process"/>
    <property type="evidence" value="ECO:0007669"/>
    <property type="project" value="InterPro"/>
</dbReference>
<dbReference type="Proteomes" id="UP000077266">
    <property type="component" value="Unassembled WGS sequence"/>
</dbReference>
<dbReference type="InterPro" id="IPR016073">
    <property type="entry name" value="Skp1_comp_POZ"/>
</dbReference>
<feature type="domain" description="SKP1 component POZ" evidence="6">
    <location>
        <begin position="1"/>
        <end position="60"/>
    </location>
</feature>
<evidence type="ECO:0000256" key="2">
    <source>
        <dbReference type="ARBA" id="ARBA00022786"/>
    </source>
</evidence>
<keyword evidence="2 3" id="KW-0833">Ubl conjugation pathway</keyword>
<keyword evidence="8" id="KW-1185">Reference proteome</keyword>
<feature type="domain" description="SKP1 component dimerisation" evidence="5">
    <location>
        <begin position="111"/>
        <end position="158"/>
    </location>
</feature>
<name>A0A165DCT5_EXIGL</name>
<dbReference type="SUPFAM" id="SSF81382">
    <property type="entry name" value="Skp1 dimerisation domain-like"/>
    <property type="match status" value="1"/>
</dbReference>
<organism evidence="7 8">
    <name type="scientific">Exidia glandulosa HHB12029</name>
    <dbReference type="NCBI Taxonomy" id="1314781"/>
    <lineage>
        <taxon>Eukaryota</taxon>
        <taxon>Fungi</taxon>
        <taxon>Dikarya</taxon>
        <taxon>Basidiomycota</taxon>
        <taxon>Agaricomycotina</taxon>
        <taxon>Agaricomycetes</taxon>
        <taxon>Auriculariales</taxon>
        <taxon>Exidiaceae</taxon>
        <taxon>Exidia</taxon>
    </lineage>
</organism>
<dbReference type="Pfam" id="PF03931">
    <property type="entry name" value="Skp1_POZ"/>
    <property type="match status" value="1"/>
</dbReference>
<proteinExistence type="inferred from homology"/>
<dbReference type="InterPro" id="IPR016897">
    <property type="entry name" value="SKP1"/>
</dbReference>
<evidence type="ECO:0000259" key="6">
    <source>
        <dbReference type="Pfam" id="PF03931"/>
    </source>
</evidence>
<dbReference type="GO" id="GO:0016874">
    <property type="term" value="F:ligase activity"/>
    <property type="evidence" value="ECO:0007669"/>
    <property type="project" value="UniProtKB-KW"/>
</dbReference>
<feature type="region of interest" description="Disordered" evidence="4">
    <location>
        <begin position="61"/>
        <end position="81"/>
    </location>
</feature>
<accession>A0A165DCT5</accession>
<dbReference type="CDD" id="cd18322">
    <property type="entry name" value="BTB_POZ_SKP1"/>
    <property type="match status" value="1"/>
</dbReference>
<dbReference type="GO" id="GO:0016567">
    <property type="term" value="P:protein ubiquitination"/>
    <property type="evidence" value="ECO:0007669"/>
    <property type="project" value="UniProtKB-UniPathway"/>
</dbReference>
<evidence type="ECO:0000313" key="8">
    <source>
        <dbReference type="Proteomes" id="UP000077266"/>
    </source>
</evidence>
<gene>
    <name evidence="7" type="ORF">EXIGLDRAFT_741975</name>
</gene>
<dbReference type="InterPro" id="IPR001232">
    <property type="entry name" value="SKP1-like"/>
</dbReference>
<dbReference type="InParanoid" id="A0A165DCT5"/>
<keyword evidence="7" id="KW-0436">Ligase</keyword>
<dbReference type="EMBL" id="KV426233">
    <property type="protein sequence ID" value="KZV84244.1"/>
    <property type="molecule type" value="Genomic_DNA"/>
</dbReference>
<dbReference type="InterPro" id="IPR011333">
    <property type="entry name" value="SKP1/BTB/POZ_sf"/>
</dbReference>
<dbReference type="SUPFAM" id="SSF54695">
    <property type="entry name" value="POZ domain"/>
    <property type="match status" value="1"/>
</dbReference>
<comment type="pathway">
    <text evidence="3">Protein modification; protein ubiquitination.</text>
</comment>
<dbReference type="InterPro" id="IPR016072">
    <property type="entry name" value="Skp1_comp_dimer"/>
</dbReference>
<dbReference type="InterPro" id="IPR036296">
    <property type="entry name" value="SKP1-like_dim_sf"/>
</dbReference>
<comment type="similarity">
    <text evidence="1 3">Belongs to the SKP1 family.</text>
</comment>
<dbReference type="PANTHER" id="PTHR11165">
    <property type="entry name" value="SKP1"/>
    <property type="match status" value="1"/>
</dbReference>
<dbReference type="FunCoup" id="A0A165DCT5">
    <property type="interactions" value="532"/>
</dbReference>
<evidence type="ECO:0000313" key="7">
    <source>
        <dbReference type="EMBL" id="KZV84244.1"/>
    </source>
</evidence>
<dbReference type="AlphaFoldDB" id="A0A165DCT5"/>
<evidence type="ECO:0000256" key="3">
    <source>
        <dbReference type="PIRNR" id="PIRNR028729"/>
    </source>
</evidence>
<dbReference type="PIRSF" id="PIRSF028729">
    <property type="entry name" value="E3_ubiquit_lig_SCF_Skp"/>
    <property type="match status" value="1"/>
</dbReference>
<dbReference type="FunFam" id="3.30.710.10:FF:000026">
    <property type="entry name" value="E3 ubiquitin ligase complex SCF subunit"/>
    <property type="match status" value="1"/>
</dbReference>
<dbReference type="UniPathway" id="UPA00143"/>